<evidence type="ECO:0000313" key="5">
    <source>
        <dbReference type="EMBL" id="TFK45144.1"/>
    </source>
</evidence>
<keyword evidence="3" id="KW-0732">Signal</keyword>
<name>A0A5C3MIG5_9AGAR</name>
<dbReference type="InterPro" id="IPR029058">
    <property type="entry name" value="AB_hydrolase_fold"/>
</dbReference>
<sequence length="541" mass="58989">MTSQGTQLVLLLYIFFCAGFVLTAAPVNLVVKTTTGPVQGYLDSNTTTIPLKKWLGIPFAQDTSGQNRWKPPQPLRPAVEIFNASTYGPACLQGRADGGNGTAIQSEDCLRINIIAPPNAKNLPVYIYAYGGGFDSGASSDPKIDGSYLAAKGIVFASYNYRLSLFGFPHASEIAEEGRTQNLGLLDTRAAVEWLQINVERFGGDPKKITLGGESVGAEMTNFYLSAYARDPIIRAAVMQSADTAQPMWPLGDQIGKIAANLDCPLGRGQIGCLRTKTGAELKQVLLATGTQFQPVTDNITVWKDYVAQTKRGHTARVPLLIGTNKDEGTLIVEGEPTAYLPDIIQYTKSNNLNFPFASLSKLQENYPVPSSDFPTAYNASAGMWRDAHMLCLASNLATQRTTALNLPVWRYRFDHVANNLNSRGVRIGAFHGSDIRFVMGQWRTIVLSPPFVPATPAQIAISDLMVTAWTNFIKDPQQGPRTPGWKKFDPKDTTSLAILGISTTKADAGDHFTADRSCAYWNTILPIYPQTFPKCGNWTC</sequence>
<proteinExistence type="inferred from homology"/>
<accession>A0A5C3MIG5</accession>
<gene>
    <name evidence="5" type="ORF">BDQ12DRAFT_674215</name>
</gene>
<keyword evidence="6" id="KW-1185">Reference proteome</keyword>
<dbReference type="Pfam" id="PF00135">
    <property type="entry name" value="COesterase"/>
    <property type="match status" value="1"/>
</dbReference>
<evidence type="ECO:0000259" key="4">
    <source>
        <dbReference type="Pfam" id="PF00135"/>
    </source>
</evidence>
<comment type="similarity">
    <text evidence="1">Belongs to the type-B carboxylesterase/lipase family.</text>
</comment>
<reference evidence="5 6" key="1">
    <citation type="journal article" date="2019" name="Nat. Ecol. Evol.">
        <title>Megaphylogeny resolves global patterns of mushroom evolution.</title>
        <authorList>
            <person name="Varga T."/>
            <person name="Krizsan K."/>
            <person name="Foldi C."/>
            <person name="Dima B."/>
            <person name="Sanchez-Garcia M."/>
            <person name="Sanchez-Ramirez S."/>
            <person name="Szollosi G.J."/>
            <person name="Szarkandi J.G."/>
            <person name="Papp V."/>
            <person name="Albert L."/>
            <person name="Andreopoulos W."/>
            <person name="Angelini C."/>
            <person name="Antonin V."/>
            <person name="Barry K.W."/>
            <person name="Bougher N.L."/>
            <person name="Buchanan P."/>
            <person name="Buyck B."/>
            <person name="Bense V."/>
            <person name="Catcheside P."/>
            <person name="Chovatia M."/>
            <person name="Cooper J."/>
            <person name="Damon W."/>
            <person name="Desjardin D."/>
            <person name="Finy P."/>
            <person name="Geml J."/>
            <person name="Haridas S."/>
            <person name="Hughes K."/>
            <person name="Justo A."/>
            <person name="Karasinski D."/>
            <person name="Kautmanova I."/>
            <person name="Kiss B."/>
            <person name="Kocsube S."/>
            <person name="Kotiranta H."/>
            <person name="LaButti K.M."/>
            <person name="Lechner B.E."/>
            <person name="Liimatainen K."/>
            <person name="Lipzen A."/>
            <person name="Lukacs Z."/>
            <person name="Mihaltcheva S."/>
            <person name="Morgado L.N."/>
            <person name="Niskanen T."/>
            <person name="Noordeloos M.E."/>
            <person name="Ohm R.A."/>
            <person name="Ortiz-Santana B."/>
            <person name="Ovrebo C."/>
            <person name="Racz N."/>
            <person name="Riley R."/>
            <person name="Savchenko A."/>
            <person name="Shiryaev A."/>
            <person name="Soop K."/>
            <person name="Spirin V."/>
            <person name="Szebenyi C."/>
            <person name="Tomsovsky M."/>
            <person name="Tulloss R.E."/>
            <person name="Uehling J."/>
            <person name="Grigoriev I.V."/>
            <person name="Vagvolgyi C."/>
            <person name="Papp T."/>
            <person name="Martin F.M."/>
            <person name="Miettinen O."/>
            <person name="Hibbett D.S."/>
            <person name="Nagy L.G."/>
        </authorList>
    </citation>
    <scope>NUCLEOTIDE SEQUENCE [LARGE SCALE GENOMIC DNA]</scope>
    <source>
        <strain evidence="5 6">CBS 166.37</strain>
    </source>
</reference>
<protein>
    <submittedName>
        <fullName evidence="5">Carboxylesterase</fullName>
    </submittedName>
</protein>
<dbReference type="SUPFAM" id="SSF53474">
    <property type="entry name" value="alpha/beta-Hydrolases"/>
    <property type="match status" value="1"/>
</dbReference>
<dbReference type="STRING" id="68775.A0A5C3MIG5"/>
<dbReference type="InterPro" id="IPR050654">
    <property type="entry name" value="AChE-related_enzymes"/>
</dbReference>
<dbReference type="GO" id="GO:0052689">
    <property type="term" value="F:carboxylic ester hydrolase activity"/>
    <property type="evidence" value="ECO:0007669"/>
    <property type="project" value="TreeGrafter"/>
</dbReference>
<feature type="chain" id="PRO_5023116765" evidence="3">
    <location>
        <begin position="24"/>
        <end position="541"/>
    </location>
</feature>
<dbReference type="EMBL" id="ML213590">
    <property type="protein sequence ID" value="TFK45144.1"/>
    <property type="molecule type" value="Genomic_DNA"/>
</dbReference>
<feature type="signal peptide" evidence="3">
    <location>
        <begin position="1"/>
        <end position="23"/>
    </location>
</feature>
<evidence type="ECO:0000256" key="1">
    <source>
        <dbReference type="ARBA" id="ARBA00005964"/>
    </source>
</evidence>
<dbReference type="Gene3D" id="3.40.50.1820">
    <property type="entry name" value="alpha/beta hydrolase"/>
    <property type="match status" value="1"/>
</dbReference>
<dbReference type="InterPro" id="IPR002018">
    <property type="entry name" value="CarbesteraseB"/>
</dbReference>
<feature type="domain" description="Carboxylesterase type B" evidence="4">
    <location>
        <begin position="29"/>
        <end position="500"/>
    </location>
</feature>
<dbReference type="PANTHER" id="PTHR43918">
    <property type="entry name" value="ACETYLCHOLINESTERASE"/>
    <property type="match status" value="1"/>
</dbReference>
<evidence type="ECO:0000256" key="3">
    <source>
        <dbReference type="SAM" id="SignalP"/>
    </source>
</evidence>
<dbReference type="Proteomes" id="UP000308652">
    <property type="component" value="Unassembled WGS sequence"/>
</dbReference>
<evidence type="ECO:0000313" key="6">
    <source>
        <dbReference type="Proteomes" id="UP000308652"/>
    </source>
</evidence>
<dbReference type="PANTHER" id="PTHR43918:SF4">
    <property type="entry name" value="CARBOXYLIC ESTER HYDROLASE"/>
    <property type="match status" value="1"/>
</dbReference>
<dbReference type="AlphaFoldDB" id="A0A5C3MIG5"/>
<dbReference type="OrthoDB" id="408631at2759"/>
<keyword evidence="2" id="KW-0378">Hydrolase</keyword>
<organism evidence="5 6">
    <name type="scientific">Crucibulum laeve</name>
    <dbReference type="NCBI Taxonomy" id="68775"/>
    <lineage>
        <taxon>Eukaryota</taxon>
        <taxon>Fungi</taxon>
        <taxon>Dikarya</taxon>
        <taxon>Basidiomycota</taxon>
        <taxon>Agaricomycotina</taxon>
        <taxon>Agaricomycetes</taxon>
        <taxon>Agaricomycetidae</taxon>
        <taxon>Agaricales</taxon>
        <taxon>Agaricineae</taxon>
        <taxon>Nidulariaceae</taxon>
        <taxon>Crucibulum</taxon>
    </lineage>
</organism>
<evidence type="ECO:0000256" key="2">
    <source>
        <dbReference type="ARBA" id="ARBA00022801"/>
    </source>
</evidence>